<evidence type="ECO:0000313" key="3">
    <source>
        <dbReference type="Proteomes" id="UP000245119"/>
    </source>
</evidence>
<feature type="region of interest" description="Disordered" evidence="1">
    <location>
        <begin position="67"/>
        <end position="98"/>
    </location>
</feature>
<evidence type="ECO:0000256" key="1">
    <source>
        <dbReference type="SAM" id="MobiDB-lite"/>
    </source>
</evidence>
<protein>
    <submittedName>
        <fullName evidence="2">Uncharacterized protein</fullName>
    </submittedName>
</protein>
<reference evidence="2 3" key="1">
    <citation type="submission" date="2018-04" db="EMBL/GenBank/DDBJ databases">
        <title>The genome of golden apple snail Pomacea canaliculata provides insight into stress tolerance and invasive adaptation.</title>
        <authorList>
            <person name="Liu C."/>
            <person name="Liu B."/>
            <person name="Ren Y."/>
            <person name="Zhang Y."/>
            <person name="Wang H."/>
            <person name="Li S."/>
            <person name="Jiang F."/>
            <person name="Yin L."/>
            <person name="Zhang G."/>
            <person name="Qian W."/>
            <person name="Fan W."/>
        </authorList>
    </citation>
    <scope>NUCLEOTIDE SEQUENCE [LARGE SCALE GENOMIC DNA]</scope>
    <source>
        <strain evidence="2">SZHN2017</strain>
        <tissue evidence="2">Muscle</tissue>
    </source>
</reference>
<name>A0A2T7NNR7_POMCA</name>
<accession>A0A2T7NNR7</accession>
<proteinExistence type="predicted"/>
<dbReference type="AlphaFoldDB" id="A0A2T7NNR7"/>
<gene>
    <name evidence="2" type="ORF">C0Q70_16059</name>
</gene>
<comment type="caution">
    <text evidence="2">The sequence shown here is derived from an EMBL/GenBank/DDBJ whole genome shotgun (WGS) entry which is preliminary data.</text>
</comment>
<evidence type="ECO:0000313" key="2">
    <source>
        <dbReference type="EMBL" id="PVD22803.1"/>
    </source>
</evidence>
<feature type="compositionally biased region" description="Polar residues" evidence="1">
    <location>
        <begin position="67"/>
        <end position="90"/>
    </location>
</feature>
<sequence>MQKVKGQGSRATNFCIRIPPELCGEGNVNISFLPSRNIRRSAGVYPMPQPLVKKQPWTCQKKYSKAQSSLDVKKLSSTGQTKESPPSGCNQPGLHGNPRRLKYARWMSWEEGGGASGIRAHRFIDTSCPKLGH</sequence>
<organism evidence="2 3">
    <name type="scientific">Pomacea canaliculata</name>
    <name type="common">Golden apple snail</name>
    <dbReference type="NCBI Taxonomy" id="400727"/>
    <lineage>
        <taxon>Eukaryota</taxon>
        <taxon>Metazoa</taxon>
        <taxon>Spiralia</taxon>
        <taxon>Lophotrochozoa</taxon>
        <taxon>Mollusca</taxon>
        <taxon>Gastropoda</taxon>
        <taxon>Caenogastropoda</taxon>
        <taxon>Architaenioglossa</taxon>
        <taxon>Ampullarioidea</taxon>
        <taxon>Ampullariidae</taxon>
        <taxon>Pomacea</taxon>
    </lineage>
</organism>
<dbReference type="EMBL" id="PZQS01000010">
    <property type="protein sequence ID" value="PVD22803.1"/>
    <property type="molecule type" value="Genomic_DNA"/>
</dbReference>
<dbReference type="Proteomes" id="UP000245119">
    <property type="component" value="Linkage Group LG10"/>
</dbReference>
<keyword evidence="3" id="KW-1185">Reference proteome</keyword>